<organism evidence="1 2">
    <name type="scientific">Dactylonectria macrodidyma</name>
    <dbReference type="NCBI Taxonomy" id="307937"/>
    <lineage>
        <taxon>Eukaryota</taxon>
        <taxon>Fungi</taxon>
        <taxon>Dikarya</taxon>
        <taxon>Ascomycota</taxon>
        <taxon>Pezizomycotina</taxon>
        <taxon>Sordariomycetes</taxon>
        <taxon>Hypocreomycetidae</taxon>
        <taxon>Hypocreales</taxon>
        <taxon>Nectriaceae</taxon>
        <taxon>Dactylonectria</taxon>
    </lineage>
</organism>
<name>A0A9P9DCE6_9HYPO</name>
<dbReference type="OrthoDB" id="5101880at2759"/>
<keyword evidence="2" id="KW-1185">Reference proteome</keyword>
<protein>
    <submittedName>
        <fullName evidence="1">Uncharacterized protein</fullName>
    </submittedName>
</protein>
<comment type="caution">
    <text evidence="1">The sequence shown here is derived from an EMBL/GenBank/DDBJ whole genome shotgun (WGS) entry which is preliminary data.</text>
</comment>
<proteinExistence type="predicted"/>
<accession>A0A9P9DCE6</accession>
<sequence length="62" mass="6850">MPGWGLSGNTPWVTWSGREVIWLPPDFRPGVYDISKDRSGIAIGHKTGRMMVMKMSLGGPFS</sequence>
<reference evidence="1" key="1">
    <citation type="journal article" date="2021" name="Nat. Commun.">
        <title>Genetic determinants of endophytism in the Arabidopsis root mycobiome.</title>
        <authorList>
            <person name="Mesny F."/>
            <person name="Miyauchi S."/>
            <person name="Thiergart T."/>
            <person name="Pickel B."/>
            <person name="Atanasova L."/>
            <person name="Karlsson M."/>
            <person name="Huettel B."/>
            <person name="Barry K.W."/>
            <person name="Haridas S."/>
            <person name="Chen C."/>
            <person name="Bauer D."/>
            <person name="Andreopoulos W."/>
            <person name="Pangilinan J."/>
            <person name="LaButti K."/>
            <person name="Riley R."/>
            <person name="Lipzen A."/>
            <person name="Clum A."/>
            <person name="Drula E."/>
            <person name="Henrissat B."/>
            <person name="Kohler A."/>
            <person name="Grigoriev I.V."/>
            <person name="Martin F.M."/>
            <person name="Hacquard S."/>
        </authorList>
    </citation>
    <scope>NUCLEOTIDE SEQUENCE</scope>
    <source>
        <strain evidence="1">MPI-CAGE-AT-0147</strain>
    </source>
</reference>
<evidence type="ECO:0000313" key="1">
    <source>
        <dbReference type="EMBL" id="KAH7116437.1"/>
    </source>
</evidence>
<dbReference type="Proteomes" id="UP000738349">
    <property type="component" value="Unassembled WGS sequence"/>
</dbReference>
<dbReference type="EMBL" id="JAGMUV010000029">
    <property type="protein sequence ID" value="KAH7116437.1"/>
    <property type="molecule type" value="Genomic_DNA"/>
</dbReference>
<dbReference type="AlphaFoldDB" id="A0A9P9DCE6"/>
<evidence type="ECO:0000313" key="2">
    <source>
        <dbReference type="Proteomes" id="UP000738349"/>
    </source>
</evidence>
<gene>
    <name evidence="1" type="ORF">EDB81DRAFT_819553</name>
</gene>